<dbReference type="PANTHER" id="PTHR24403:SF67">
    <property type="entry name" value="FI01116P-RELATED"/>
    <property type="match status" value="1"/>
</dbReference>
<evidence type="ECO:0000313" key="9">
    <source>
        <dbReference type="RefSeq" id="XP_026495643.1"/>
    </source>
</evidence>
<dbReference type="RefSeq" id="XP_026495643.1">
    <property type="nucleotide sequence ID" value="XM_026639858.2"/>
</dbReference>
<organism evidence="8 9">
    <name type="scientific">Vanessa tameamea</name>
    <name type="common">Kamehameha butterfly</name>
    <dbReference type="NCBI Taxonomy" id="334116"/>
    <lineage>
        <taxon>Eukaryota</taxon>
        <taxon>Metazoa</taxon>
        <taxon>Ecdysozoa</taxon>
        <taxon>Arthropoda</taxon>
        <taxon>Hexapoda</taxon>
        <taxon>Insecta</taxon>
        <taxon>Pterygota</taxon>
        <taxon>Neoptera</taxon>
        <taxon>Endopterygota</taxon>
        <taxon>Lepidoptera</taxon>
        <taxon>Glossata</taxon>
        <taxon>Ditrysia</taxon>
        <taxon>Papilionoidea</taxon>
        <taxon>Nymphalidae</taxon>
        <taxon>Nymphalinae</taxon>
        <taxon>Vanessa</taxon>
    </lineage>
</organism>
<evidence type="ECO:0000256" key="3">
    <source>
        <dbReference type="ARBA" id="ARBA00022771"/>
    </source>
</evidence>
<evidence type="ECO:0000259" key="7">
    <source>
        <dbReference type="PROSITE" id="PS50157"/>
    </source>
</evidence>
<keyword evidence="2" id="KW-0677">Repeat</keyword>
<dbReference type="OMA" id="HIHIREM"/>
<keyword evidence="4" id="KW-0862">Zinc</keyword>
<accession>A0A8B8IF05</accession>
<dbReference type="PANTHER" id="PTHR24403">
    <property type="entry name" value="ZINC FINGER PROTEIN"/>
    <property type="match status" value="1"/>
</dbReference>
<dbReference type="GeneID" id="113400330"/>
<gene>
    <name evidence="9" type="primary">LOC113400330</name>
</gene>
<dbReference type="OrthoDB" id="7482721at2759"/>
<evidence type="ECO:0000256" key="2">
    <source>
        <dbReference type="ARBA" id="ARBA00022737"/>
    </source>
</evidence>
<dbReference type="GO" id="GO:0005634">
    <property type="term" value="C:nucleus"/>
    <property type="evidence" value="ECO:0007669"/>
    <property type="project" value="TreeGrafter"/>
</dbReference>
<name>A0A8B8IF05_VANTA</name>
<dbReference type="AlphaFoldDB" id="A0A8B8IF05"/>
<evidence type="ECO:0000313" key="8">
    <source>
        <dbReference type="Proteomes" id="UP001652626"/>
    </source>
</evidence>
<feature type="region of interest" description="Disordered" evidence="6">
    <location>
        <begin position="109"/>
        <end position="146"/>
    </location>
</feature>
<evidence type="ECO:0000256" key="5">
    <source>
        <dbReference type="PROSITE-ProRule" id="PRU00042"/>
    </source>
</evidence>
<dbReference type="Gene3D" id="3.30.160.60">
    <property type="entry name" value="Classic Zinc Finger"/>
    <property type="match status" value="1"/>
</dbReference>
<dbReference type="InterPro" id="IPR050688">
    <property type="entry name" value="Zinc_finger/UBP_domain"/>
</dbReference>
<evidence type="ECO:0000256" key="4">
    <source>
        <dbReference type="ARBA" id="ARBA00022833"/>
    </source>
</evidence>
<dbReference type="SUPFAM" id="SSF57667">
    <property type="entry name" value="beta-beta-alpha zinc fingers"/>
    <property type="match status" value="1"/>
</dbReference>
<reference evidence="9" key="1">
    <citation type="submission" date="2025-08" db="UniProtKB">
        <authorList>
            <consortium name="RefSeq"/>
        </authorList>
    </citation>
    <scope>IDENTIFICATION</scope>
    <source>
        <tissue evidence="9">Whole body</tissue>
    </source>
</reference>
<proteinExistence type="predicted"/>
<dbReference type="Proteomes" id="UP001652626">
    <property type="component" value="Chromosome 17"/>
</dbReference>
<dbReference type="InterPro" id="IPR013087">
    <property type="entry name" value="Znf_C2H2_type"/>
</dbReference>
<evidence type="ECO:0000256" key="6">
    <source>
        <dbReference type="SAM" id="MobiDB-lite"/>
    </source>
</evidence>
<dbReference type="PROSITE" id="PS50157">
    <property type="entry name" value="ZINC_FINGER_C2H2_2"/>
    <property type="match status" value="2"/>
</dbReference>
<feature type="domain" description="C2H2-type" evidence="7">
    <location>
        <begin position="637"/>
        <end position="665"/>
    </location>
</feature>
<sequence length="666" mass="75971">MDKSAYETYEYLPSNSTDNDANQFFVVQDDGTFLSVNRPVQYLTQVEDVKEVLDGTQPCAVYDVTPQQFYVDVDNSAELISVSDQFVIPEGESNMYANSYLLQAVENDKEEQMDQDNVDEENKEISEANESATLEDVDENTESKNDDCTEITLSDEQYQLLEKKGWILLEISEKIFLLDNMGLHDITEEEKLIEKLKQEIQADNNEEALASSIKTENGDVSYENSEIVYEKLENEQSVEELVNYVIEDEGVDNENSQDTSSYYDHEQDKSRPEIIYEEELTENGHLTSAQSPHDYVRLNSVKNTSVRRDSNALRIKTSFSFKDIPPQIVLGRTIHGKKLVASVKTEKAYNTSRTSKQSNSLKTGQDAQQLQPCNTGLDETKFDNLIQEALCGNAEKCSMKDVTAAEIVVEQLLRVPAFKPTVMERRLLITKVVIQEYEQSGQMYVETIPTLVPGQVVKNGAKIGFMYLPDMLRMSLEDEENDDLNQRNRDADDENFLHIHIREMKGVDGITRISITLNKRHIPLREMSDVNIRQKLVYACSACAAVYKTEEGLRLHQETECMETDDMLTIDAENSNNSYTIVNSGKDKQYMCNQCHSLFTKLNNCLKHIKTHFEQEEVDDGSEITPNHSKKFLKGVFKCKMCPSTYFHAATLSKHIVSKHIKIKTK</sequence>
<feature type="domain" description="C2H2-type" evidence="7">
    <location>
        <begin position="590"/>
        <end position="617"/>
    </location>
</feature>
<dbReference type="GO" id="GO:0045944">
    <property type="term" value="P:positive regulation of transcription by RNA polymerase II"/>
    <property type="evidence" value="ECO:0007669"/>
    <property type="project" value="TreeGrafter"/>
</dbReference>
<protein>
    <submittedName>
        <fullName evidence="9">Uncharacterized protein LOC113400330</fullName>
    </submittedName>
</protein>
<evidence type="ECO:0000256" key="1">
    <source>
        <dbReference type="ARBA" id="ARBA00022723"/>
    </source>
</evidence>
<feature type="compositionally biased region" description="Acidic residues" evidence="6">
    <location>
        <begin position="113"/>
        <end position="122"/>
    </location>
</feature>
<keyword evidence="8" id="KW-1185">Reference proteome</keyword>
<keyword evidence="1" id="KW-0479">Metal-binding</keyword>
<dbReference type="PROSITE" id="PS00028">
    <property type="entry name" value="ZINC_FINGER_C2H2_1"/>
    <property type="match status" value="2"/>
</dbReference>
<keyword evidence="3 5" id="KW-0863">Zinc-finger</keyword>
<dbReference type="GO" id="GO:0008270">
    <property type="term" value="F:zinc ion binding"/>
    <property type="evidence" value="ECO:0007669"/>
    <property type="project" value="UniProtKB-KW"/>
</dbReference>
<dbReference type="SMART" id="SM00355">
    <property type="entry name" value="ZnF_C2H2"/>
    <property type="match status" value="3"/>
</dbReference>
<dbReference type="InterPro" id="IPR036236">
    <property type="entry name" value="Znf_C2H2_sf"/>
</dbReference>